<reference evidence="1 2" key="1">
    <citation type="submission" date="2014-12" db="EMBL/GenBank/DDBJ databases">
        <title>Whole Genome Sequence and Molecular Characterization of Siphoviridae / Myoviridae Phage Infecting Clostridium difficile.</title>
        <authorList>
            <person name="Monot M."/>
        </authorList>
    </citation>
    <scope>NUCLEOTIDE SEQUENCE [LARGE SCALE GENOMIC DNA]</scope>
</reference>
<dbReference type="GeneID" id="26647082"/>
<name>A0A0A8WEV5_9CAUD</name>
<gene>
    <name evidence="1" type="ORF">PHICD146_20046</name>
</gene>
<accession>A0A0A8WEV5</accession>
<dbReference type="Proteomes" id="UP000030730">
    <property type="component" value="Genome"/>
</dbReference>
<dbReference type="KEGG" id="vg:26647082"/>
<keyword evidence="2" id="KW-1185">Reference proteome</keyword>
<dbReference type="OrthoDB" id="33250at10239"/>
<organism evidence="1 2">
    <name type="scientific">Clostridium phage phiCD146</name>
    <dbReference type="NCBI Taxonomy" id="1582151"/>
    <lineage>
        <taxon>Viruses</taxon>
        <taxon>Duplodnaviria</taxon>
        <taxon>Heunggongvirae</taxon>
        <taxon>Uroviricota</taxon>
        <taxon>Caudoviricetes</taxon>
        <taxon>Leicestervirus</taxon>
        <taxon>Leicestervirus CD146</taxon>
    </lineage>
</organism>
<sequence>MYLMIVYRFREVILVGYSHGIRWDDRKITSEIIRVKNALGIDRMPTKSEIDFVTKSNSLSCKISKSGGFKEWAYRLNLEIKKSESDLGNKWEMYIKNILEARGYEISKMSFKHPYDLLVNNNIKVDVKVSSLYENKDSKYHSFSLEKKYHNCDIFILVALDEFESPLKILIVPSKELMGQKQVSIGYKSKYDKFDSRFELIKIYDNFYNDLDCVI</sequence>
<proteinExistence type="predicted"/>
<dbReference type="EMBL" id="LN681536">
    <property type="protein sequence ID" value="CEK40375.1"/>
    <property type="molecule type" value="Genomic_DNA"/>
</dbReference>
<evidence type="ECO:0000313" key="1">
    <source>
        <dbReference type="EMBL" id="CEK40375.1"/>
    </source>
</evidence>
<dbReference type="RefSeq" id="YP_009214174.1">
    <property type="nucleotide sequence ID" value="NC_028958.1"/>
</dbReference>
<protein>
    <submittedName>
        <fullName evidence="1">Uncharacterized protein</fullName>
    </submittedName>
</protein>
<evidence type="ECO:0000313" key="2">
    <source>
        <dbReference type="Proteomes" id="UP000030730"/>
    </source>
</evidence>